<proteinExistence type="predicted"/>
<evidence type="ECO:0000256" key="1">
    <source>
        <dbReference type="SAM" id="MobiDB-lite"/>
    </source>
</evidence>
<dbReference type="RefSeq" id="WP_344801508.1">
    <property type="nucleotide sequence ID" value="NZ_BAABAB010000005.1"/>
</dbReference>
<dbReference type="EMBL" id="BAABAB010000005">
    <property type="protein sequence ID" value="GAA3606230.1"/>
    <property type="molecule type" value="Genomic_DNA"/>
</dbReference>
<feature type="compositionally biased region" description="Polar residues" evidence="1">
    <location>
        <begin position="81"/>
        <end position="104"/>
    </location>
</feature>
<evidence type="ECO:0008006" key="5">
    <source>
        <dbReference type="Google" id="ProtNLM"/>
    </source>
</evidence>
<evidence type="ECO:0000313" key="4">
    <source>
        <dbReference type="Proteomes" id="UP001501490"/>
    </source>
</evidence>
<evidence type="ECO:0000256" key="2">
    <source>
        <dbReference type="SAM" id="Phobius"/>
    </source>
</evidence>
<reference evidence="4" key="1">
    <citation type="journal article" date="2019" name="Int. J. Syst. Evol. Microbiol.">
        <title>The Global Catalogue of Microorganisms (GCM) 10K type strain sequencing project: providing services to taxonomists for standard genome sequencing and annotation.</title>
        <authorList>
            <consortium name="The Broad Institute Genomics Platform"/>
            <consortium name="The Broad Institute Genome Sequencing Center for Infectious Disease"/>
            <person name="Wu L."/>
            <person name="Ma J."/>
        </authorList>
    </citation>
    <scope>NUCLEOTIDE SEQUENCE [LARGE SCALE GENOMIC DNA]</scope>
    <source>
        <strain evidence="4">JCM 16929</strain>
    </source>
</reference>
<keyword evidence="2" id="KW-0812">Transmembrane</keyword>
<keyword evidence="4" id="KW-1185">Reference proteome</keyword>
<sequence length="213" mass="22156">MTEPNPWSREGAAGAPHPPSGSDPAAADPAPAVQAWPAYPPAPNSFGYDTEDIPDYPGASSDPTAPHAAANPYEPNPPAQTPYSQHPRAQNPYDQTPYPQSPYGSQPIPYGGTTPYGPSAYRYATGPYGYTATAHPQAVTALVLGVIGLVICSVAGIAAFFVGQKARREILAEPQRYSGLGMATAGWVMGMIAFAITLLGVLFVVIGLAGGWD</sequence>
<feature type="region of interest" description="Disordered" evidence="1">
    <location>
        <begin position="1"/>
        <end position="109"/>
    </location>
</feature>
<feature type="compositionally biased region" description="Low complexity" evidence="1">
    <location>
        <begin position="22"/>
        <end position="37"/>
    </location>
</feature>
<evidence type="ECO:0000313" key="3">
    <source>
        <dbReference type="EMBL" id="GAA3606230.1"/>
    </source>
</evidence>
<feature type="transmembrane region" description="Helical" evidence="2">
    <location>
        <begin position="184"/>
        <end position="209"/>
    </location>
</feature>
<keyword evidence="2" id="KW-1133">Transmembrane helix</keyword>
<dbReference type="Proteomes" id="UP001501490">
    <property type="component" value="Unassembled WGS sequence"/>
</dbReference>
<gene>
    <name evidence="3" type="ORF">GCM10022236_05080</name>
</gene>
<feature type="transmembrane region" description="Helical" evidence="2">
    <location>
        <begin position="141"/>
        <end position="163"/>
    </location>
</feature>
<name>A0ABP6ZFQ8_9ACTN</name>
<comment type="caution">
    <text evidence="3">The sequence shown here is derived from an EMBL/GenBank/DDBJ whole genome shotgun (WGS) entry which is preliminary data.</text>
</comment>
<accession>A0ABP6ZFQ8</accession>
<keyword evidence="2" id="KW-0472">Membrane</keyword>
<protein>
    <recommendedName>
        <fullName evidence="5">DUF4190 domain-containing protein</fullName>
    </recommendedName>
</protein>
<organism evidence="3 4">
    <name type="scientific">Microlunatus ginsengisoli</name>
    <dbReference type="NCBI Taxonomy" id="363863"/>
    <lineage>
        <taxon>Bacteria</taxon>
        <taxon>Bacillati</taxon>
        <taxon>Actinomycetota</taxon>
        <taxon>Actinomycetes</taxon>
        <taxon>Propionibacteriales</taxon>
        <taxon>Propionibacteriaceae</taxon>
        <taxon>Microlunatus</taxon>
    </lineage>
</organism>